<evidence type="ECO:0008006" key="3">
    <source>
        <dbReference type="Google" id="ProtNLM"/>
    </source>
</evidence>
<keyword evidence="1" id="KW-0732">Signal</keyword>
<dbReference type="RefSeq" id="WP_017124984.1">
    <property type="nucleotide sequence ID" value="NZ_MH061178.1"/>
</dbReference>
<reference evidence="2" key="1">
    <citation type="submission" date="2018-03" db="EMBL/GenBank/DDBJ databases">
        <title>IS1411 plays an important role in catabolic performance of phenol degrading strains in an environment continuously polluted by oil shale industry.</title>
        <authorList>
            <person name="Naanuri E."/>
            <person name="Heinaru E."/>
            <person name="Joesaar M."/>
            <person name="Heinaru A."/>
        </authorList>
    </citation>
    <scope>NUCLEOTIDE SEQUENCE</scope>
    <source>
        <strain evidence="2">P101</strain>
        <plasmid evidence="2">pPHE101</plasmid>
    </source>
</reference>
<name>A0A2S1PJM0_9PSED</name>
<proteinExistence type="predicted"/>
<protein>
    <recommendedName>
        <fullName evidence="3">TrbM protein</fullName>
    </recommendedName>
</protein>
<geneLocation type="plasmid" evidence="2">
    <name>pPHE101</name>
</geneLocation>
<evidence type="ECO:0000256" key="1">
    <source>
        <dbReference type="SAM" id="SignalP"/>
    </source>
</evidence>
<dbReference type="AlphaFoldDB" id="A0A2S1PJM0"/>
<organism evidence="2">
    <name type="scientific">Pseudomonas thivervalensis</name>
    <dbReference type="NCBI Taxonomy" id="86265"/>
    <lineage>
        <taxon>Bacteria</taxon>
        <taxon>Pseudomonadati</taxon>
        <taxon>Pseudomonadota</taxon>
        <taxon>Gammaproteobacteria</taxon>
        <taxon>Pseudomonadales</taxon>
        <taxon>Pseudomonadaceae</taxon>
        <taxon>Pseudomonas</taxon>
    </lineage>
</organism>
<dbReference type="InterPro" id="IPR009989">
    <property type="entry name" value="TrbM"/>
</dbReference>
<feature type="signal peptide" evidence="1">
    <location>
        <begin position="1"/>
        <end position="22"/>
    </location>
</feature>
<sequence length="109" mass="11736">MRKQLLAFVATLAFAGAAQAGAQPPTDFSYGQNSDEDACGATLCLLGMRHDGDCDKYLKRYFGIRKYKHGDFSPSRTAAARGDFVAQCVDDQAGAKKANDQWGGSFNGF</sequence>
<dbReference type="Pfam" id="PF07424">
    <property type="entry name" value="TrbM"/>
    <property type="match status" value="1"/>
</dbReference>
<accession>A0A2S1PJM0</accession>
<evidence type="ECO:0000313" key="2">
    <source>
        <dbReference type="EMBL" id="AWH58658.1"/>
    </source>
</evidence>
<dbReference type="EMBL" id="MH061178">
    <property type="protein sequence ID" value="AWH58658.1"/>
    <property type="molecule type" value="Genomic_DNA"/>
</dbReference>
<keyword evidence="2" id="KW-0614">Plasmid</keyword>
<feature type="chain" id="PRO_5015683766" description="TrbM protein" evidence="1">
    <location>
        <begin position="23"/>
        <end position="109"/>
    </location>
</feature>